<comment type="caution">
    <text evidence="4">The sequence shown here is derived from an EMBL/GenBank/DDBJ whole genome shotgun (WGS) entry which is preliminary data.</text>
</comment>
<keyword evidence="2" id="KW-1133">Transmembrane helix</keyword>
<keyword evidence="2" id="KW-0472">Membrane</keyword>
<evidence type="ECO:0000256" key="1">
    <source>
        <dbReference type="SAM" id="MobiDB-lite"/>
    </source>
</evidence>
<dbReference type="AlphaFoldDB" id="A0A816B700"/>
<feature type="region of interest" description="Disordered" evidence="1">
    <location>
        <begin position="79"/>
        <end position="111"/>
    </location>
</feature>
<feature type="compositionally biased region" description="Polar residues" evidence="1">
    <location>
        <begin position="79"/>
        <end position="101"/>
    </location>
</feature>
<protein>
    <submittedName>
        <fullName evidence="4">Uncharacterized protein</fullName>
    </submittedName>
</protein>
<dbReference type="EMBL" id="CAJNOR010006804">
    <property type="protein sequence ID" value="CAF1603925.1"/>
    <property type="molecule type" value="Genomic_DNA"/>
</dbReference>
<name>A0A816B700_ADIRI</name>
<dbReference type="Proteomes" id="UP000663828">
    <property type="component" value="Unassembled WGS sequence"/>
</dbReference>
<dbReference type="EMBL" id="CAJNOJ010000102">
    <property type="protein sequence ID" value="CAF1113844.1"/>
    <property type="molecule type" value="Genomic_DNA"/>
</dbReference>
<organism evidence="4 5">
    <name type="scientific">Adineta ricciae</name>
    <name type="common">Rotifer</name>
    <dbReference type="NCBI Taxonomy" id="249248"/>
    <lineage>
        <taxon>Eukaryota</taxon>
        <taxon>Metazoa</taxon>
        <taxon>Spiralia</taxon>
        <taxon>Gnathifera</taxon>
        <taxon>Rotifera</taxon>
        <taxon>Eurotatoria</taxon>
        <taxon>Bdelloidea</taxon>
        <taxon>Adinetida</taxon>
        <taxon>Adinetidae</taxon>
        <taxon>Adineta</taxon>
    </lineage>
</organism>
<dbReference type="Proteomes" id="UP000663852">
    <property type="component" value="Unassembled WGS sequence"/>
</dbReference>
<keyword evidence="2" id="KW-0812">Transmembrane</keyword>
<sequence length="111" mass="13172">MLTTAHEFFSQNQSIADVDYFDRRGWGSNSFLNSQWKDIILSSALIILFLLTISCFYYQQPLREYILKLWQRKMNENNDGNEQNTILNRTPPLQQPSSTYLTVPEPYYHRS</sequence>
<evidence type="ECO:0000313" key="4">
    <source>
        <dbReference type="EMBL" id="CAF1603925.1"/>
    </source>
</evidence>
<evidence type="ECO:0000313" key="3">
    <source>
        <dbReference type="EMBL" id="CAF1113844.1"/>
    </source>
</evidence>
<proteinExistence type="predicted"/>
<evidence type="ECO:0000313" key="5">
    <source>
        <dbReference type="Proteomes" id="UP000663828"/>
    </source>
</evidence>
<keyword evidence="5" id="KW-1185">Reference proteome</keyword>
<reference evidence="4" key="1">
    <citation type="submission" date="2021-02" db="EMBL/GenBank/DDBJ databases">
        <authorList>
            <person name="Nowell W R."/>
        </authorList>
    </citation>
    <scope>NUCLEOTIDE SEQUENCE</scope>
</reference>
<feature type="transmembrane region" description="Helical" evidence="2">
    <location>
        <begin position="39"/>
        <end position="58"/>
    </location>
</feature>
<evidence type="ECO:0000256" key="2">
    <source>
        <dbReference type="SAM" id="Phobius"/>
    </source>
</evidence>
<gene>
    <name evidence="3" type="ORF">EDS130_LOCUS20673</name>
    <name evidence="4" type="ORF">XAT740_LOCUS48040</name>
</gene>
<accession>A0A816B700</accession>